<dbReference type="RefSeq" id="WP_130603138.1">
    <property type="nucleotide sequence ID" value="NZ_CP034759.1"/>
</dbReference>
<organism evidence="2 3">
    <name type="scientific">Litorilituus sediminis</name>
    <dbReference type="NCBI Taxonomy" id="718192"/>
    <lineage>
        <taxon>Bacteria</taxon>
        <taxon>Pseudomonadati</taxon>
        <taxon>Pseudomonadota</taxon>
        <taxon>Gammaproteobacteria</taxon>
        <taxon>Alteromonadales</taxon>
        <taxon>Colwelliaceae</taxon>
        <taxon>Litorilituus</taxon>
    </lineage>
</organism>
<sequence>MSQSAIELFTILQATKADKKAILRFYKQQHYSARFIGLDHCYFIKHQNIIIACVIVSKLTQDNPQYLMHALFVDKEFRQQSLASQLIQHVTSKHSPLICFAKQALSKLYLINNMRAICDTQAQSSLSTALQLRFNSYKNKEPSLTVFALP</sequence>
<proteinExistence type="predicted"/>
<evidence type="ECO:0000313" key="2">
    <source>
        <dbReference type="EMBL" id="QBG36720.1"/>
    </source>
</evidence>
<keyword evidence="2" id="KW-0808">Transferase</keyword>
<dbReference type="AlphaFoldDB" id="A0A4V0ZGB5"/>
<accession>A0A4V0ZGB5</accession>
<name>A0A4V0ZGB5_9GAMM</name>
<dbReference type="CDD" id="cd04301">
    <property type="entry name" value="NAT_SF"/>
    <property type="match status" value="1"/>
</dbReference>
<dbReference type="Gene3D" id="3.40.630.30">
    <property type="match status" value="1"/>
</dbReference>
<evidence type="ECO:0000313" key="3">
    <source>
        <dbReference type="Proteomes" id="UP000290244"/>
    </source>
</evidence>
<dbReference type="EMBL" id="CP034759">
    <property type="protein sequence ID" value="QBG36720.1"/>
    <property type="molecule type" value="Genomic_DNA"/>
</dbReference>
<dbReference type="Pfam" id="PF00583">
    <property type="entry name" value="Acetyltransf_1"/>
    <property type="match status" value="1"/>
</dbReference>
<protein>
    <submittedName>
        <fullName evidence="2">GNAT family N-acetyltransferase</fullName>
    </submittedName>
</protein>
<dbReference type="KEGG" id="lsd:EMK97_13825"/>
<keyword evidence="3" id="KW-1185">Reference proteome</keyword>
<dbReference type="GO" id="GO:0016747">
    <property type="term" value="F:acyltransferase activity, transferring groups other than amino-acyl groups"/>
    <property type="evidence" value="ECO:0007669"/>
    <property type="project" value="InterPro"/>
</dbReference>
<gene>
    <name evidence="2" type="ORF">EMK97_13825</name>
</gene>
<dbReference type="OrthoDB" id="6400425at2"/>
<feature type="domain" description="N-acetyltransferase" evidence="1">
    <location>
        <begin position="27"/>
        <end position="92"/>
    </location>
</feature>
<dbReference type="InterPro" id="IPR016181">
    <property type="entry name" value="Acyl_CoA_acyltransferase"/>
</dbReference>
<reference evidence="2 3" key="1">
    <citation type="submission" date="2018-12" db="EMBL/GenBank/DDBJ databases">
        <title>Complete genome of Litorilituus sediminis.</title>
        <authorList>
            <person name="Liu A."/>
            <person name="Rong J."/>
        </authorList>
    </citation>
    <scope>NUCLEOTIDE SEQUENCE [LARGE SCALE GENOMIC DNA]</scope>
    <source>
        <strain evidence="2 3">JCM 17549</strain>
    </source>
</reference>
<dbReference type="InterPro" id="IPR000182">
    <property type="entry name" value="GNAT_dom"/>
</dbReference>
<dbReference type="Proteomes" id="UP000290244">
    <property type="component" value="Chromosome"/>
</dbReference>
<evidence type="ECO:0000259" key="1">
    <source>
        <dbReference type="Pfam" id="PF00583"/>
    </source>
</evidence>
<dbReference type="SUPFAM" id="SSF55729">
    <property type="entry name" value="Acyl-CoA N-acyltransferases (Nat)"/>
    <property type="match status" value="1"/>
</dbReference>